<gene>
    <name evidence="1" type="ORF">B296_00036579</name>
</gene>
<dbReference type="AlphaFoldDB" id="A0A426ZUA8"/>
<dbReference type="EMBL" id="AMZH03005000">
    <property type="protein sequence ID" value="RRT67553.1"/>
    <property type="molecule type" value="Genomic_DNA"/>
</dbReference>
<proteinExistence type="predicted"/>
<dbReference type="Proteomes" id="UP000287651">
    <property type="component" value="Unassembled WGS sequence"/>
</dbReference>
<name>A0A426ZUA8_ENSVE</name>
<sequence length="176" mass="19390">MRLAAADPRMHLSGSNFFDGEEVSSLSNHYAAARVSFLQQLTASCNSSSVPVMGVSPDQLNLSGLQLPSLQQDALASCLGVMDSRPNNSFCSVGSLLSHNLEMEMRLHTVGFDSSRMLELPIAEVSDSSQRMELPIFVHCVNHRLCISPLLLYSPYCFIVEEYRKCSSPKDPLEFS</sequence>
<comment type="caution">
    <text evidence="1">The sequence shown here is derived from an EMBL/GenBank/DDBJ whole genome shotgun (WGS) entry which is preliminary data.</text>
</comment>
<protein>
    <submittedName>
        <fullName evidence="1">Uncharacterized protein</fullName>
    </submittedName>
</protein>
<accession>A0A426ZUA8</accession>
<organism evidence="1 2">
    <name type="scientific">Ensete ventricosum</name>
    <name type="common">Abyssinian banana</name>
    <name type="synonym">Musa ensete</name>
    <dbReference type="NCBI Taxonomy" id="4639"/>
    <lineage>
        <taxon>Eukaryota</taxon>
        <taxon>Viridiplantae</taxon>
        <taxon>Streptophyta</taxon>
        <taxon>Embryophyta</taxon>
        <taxon>Tracheophyta</taxon>
        <taxon>Spermatophyta</taxon>
        <taxon>Magnoliopsida</taxon>
        <taxon>Liliopsida</taxon>
        <taxon>Zingiberales</taxon>
        <taxon>Musaceae</taxon>
        <taxon>Ensete</taxon>
    </lineage>
</organism>
<evidence type="ECO:0000313" key="1">
    <source>
        <dbReference type="EMBL" id="RRT67553.1"/>
    </source>
</evidence>
<evidence type="ECO:0000313" key="2">
    <source>
        <dbReference type="Proteomes" id="UP000287651"/>
    </source>
</evidence>
<reference evidence="1 2" key="1">
    <citation type="journal article" date="2014" name="Agronomy (Basel)">
        <title>A Draft Genome Sequence for Ensete ventricosum, the Drought-Tolerant Tree Against Hunger.</title>
        <authorList>
            <person name="Harrison J."/>
            <person name="Moore K.A."/>
            <person name="Paszkiewicz K."/>
            <person name="Jones T."/>
            <person name="Grant M."/>
            <person name="Ambacheew D."/>
            <person name="Muzemil S."/>
            <person name="Studholme D.J."/>
        </authorList>
    </citation>
    <scope>NUCLEOTIDE SEQUENCE [LARGE SCALE GENOMIC DNA]</scope>
</reference>